<dbReference type="InterPro" id="IPR018313">
    <property type="entry name" value="SBP_3_CS"/>
</dbReference>
<accession>A0ABZ2KZI8</accession>
<feature type="domain" description="Solute-binding protein family 3/N-terminal" evidence="6">
    <location>
        <begin position="45"/>
        <end position="267"/>
    </location>
</feature>
<dbReference type="SUPFAM" id="SSF53850">
    <property type="entry name" value="Periplasmic binding protein-like II"/>
    <property type="match status" value="1"/>
</dbReference>
<gene>
    <name evidence="7" type="ORF">LVJ94_45170</name>
</gene>
<evidence type="ECO:0000256" key="2">
    <source>
        <dbReference type="ARBA" id="ARBA00010333"/>
    </source>
</evidence>
<feature type="signal peptide" evidence="5">
    <location>
        <begin position="1"/>
        <end position="21"/>
    </location>
</feature>
<dbReference type="InterPro" id="IPR001638">
    <property type="entry name" value="Solute-binding_3/MltF_N"/>
</dbReference>
<dbReference type="EMBL" id="CP089983">
    <property type="protein sequence ID" value="WXB04087.1"/>
    <property type="molecule type" value="Genomic_DNA"/>
</dbReference>
<comment type="similarity">
    <text evidence="2 4">Belongs to the bacterial solute-binding protein 3 family.</text>
</comment>
<reference evidence="7" key="1">
    <citation type="submission" date="2021-12" db="EMBL/GenBank/DDBJ databases">
        <title>Discovery of the Pendulisporaceae a myxobacterial family with distinct sporulation behavior and unique specialized metabolism.</title>
        <authorList>
            <person name="Garcia R."/>
            <person name="Popoff A."/>
            <person name="Bader C.D."/>
            <person name="Loehr J."/>
            <person name="Walesch S."/>
            <person name="Walt C."/>
            <person name="Boldt J."/>
            <person name="Bunk B."/>
            <person name="Haeckl F.J.F.P.J."/>
            <person name="Gunesch A.P."/>
            <person name="Birkelbach J."/>
            <person name="Nuebel U."/>
            <person name="Pietschmann T."/>
            <person name="Bach T."/>
            <person name="Mueller R."/>
        </authorList>
    </citation>
    <scope>NUCLEOTIDE SEQUENCE</scope>
    <source>
        <strain evidence="7">MSr11367</strain>
    </source>
</reference>
<dbReference type="CDD" id="cd01069">
    <property type="entry name" value="PBP2_PheC"/>
    <property type="match status" value="1"/>
</dbReference>
<evidence type="ECO:0000256" key="5">
    <source>
        <dbReference type="SAM" id="SignalP"/>
    </source>
</evidence>
<dbReference type="Pfam" id="PF00497">
    <property type="entry name" value="SBP_bac_3"/>
    <property type="match status" value="1"/>
</dbReference>
<dbReference type="PANTHER" id="PTHR35936">
    <property type="entry name" value="MEMBRANE-BOUND LYTIC MUREIN TRANSGLYCOSYLASE F"/>
    <property type="match status" value="1"/>
</dbReference>
<dbReference type="SMART" id="SM00062">
    <property type="entry name" value="PBPb"/>
    <property type="match status" value="1"/>
</dbReference>
<evidence type="ECO:0000256" key="4">
    <source>
        <dbReference type="RuleBase" id="RU003744"/>
    </source>
</evidence>
<dbReference type="PROSITE" id="PS51257">
    <property type="entry name" value="PROKAR_LIPOPROTEIN"/>
    <property type="match status" value="1"/>
</dbReference>
<dbReference type="Proteomes" id="UP001374803">
    <property type="component" value="Chromosome"/>
</dbReference>
<protein>
    <submittedName>
        <fullName evidence="7">Transporter substrate-binding domain-containing protein</fullName>
    </submittedName>
</protein>
<keyword evidence="3 5" id="KW-0732">Signal</keyword>
<dbReference type="RefSeq" id="WP_394833721.1">
    <property type="nucleotide sequence ID" value="NZ_CP089929.1"/>
</dbReference>
<organism evidence="7 8">
    <name type="scientific">Pendulispora rubella</name>
    <dbReference type="NCBI Taxonomy" id="2741070"/>
    <lineage>
        <taxon>Bacteria</taxon>
        <taxon>Pseudomonadati</taxon>
        <taxon>Myxococcota</taxon>
        <taxon>Myxococcia</taxon>
        <taxon>Myxococcales</taxon>
        <taxon>Sorangiineae</taxon>
        <taxon>Pendulisporaceae</taxon>
        <taxon>Pendulispora</taxon>
    </lineage>
</organism>
<keyword evidence="8" id="KW-1185">Reference proteome</keyword>
<dbReference type="Gene3D" id="3.40.190.10">
    <property type="entry name" value="Periplasmic binding protein-like II"/>
    <property type="match status" value="2"/>
</dbReference>
<evidence type="ECO:0000256" key="3">
    <source>
        <dbReference type="ARBA" id="ARBA00022729"/>
    </source>
</evidence>
<evidence type="ECO:0000313" key="7">
    <source>
        <dbReference type="EMBL" id="WXB04087.1"/>
    </source>
</evidence>
<proteinExistence type="inferred from homology"/>
<evidence type="ECO:0000256" key="1">
    <source>
        <dbReference type="ARBA" id="ARBA00004196"/>
    </source>
</evidence>
<dbReference type="InterPro" id="IPR037298">
    <property type="entry name" value="PheC_PBP2"/>
</dbReference>
<dbReference type="PROSITE" id="PS01039">
    <property type="entry name" value="SBP_BACTERIAL_3"/>
    <property type="match status" value="1"/>
</dbReference>
<comment type="subcellular location">
    <subcellularLocation>
        <location evidence="1">Cell envelope</location>
    </subcellularLocation>
</comment>
<name>A0ABZ2KZI8_9BACT</name>
<dbReference type="PANTHER" id="PTHR35936:SF19">
    <property type="entry name" value="AMINO-ACID-BINDING PROTEIN YXEM-RELATED"/>
    <property type="match status" value="1"/>
</dbReference>
<sequence length="267" mass="29703">MASARFVFFAALLGVSSLISACEGTHDTATAPPTSRLQEIANRGELRVCSTGDYRPFTFYEAGTSTWSGIDVDMADDLAHRLGVRRTMVQTTWKNLVQDFTSKCDIAVGGISITLERSKLAFFSDAYLDDGKVPITRCENESRFQTVEQINRPEVKVIVNPGGTNEQFVRAHLTNANVILHPDNNTIHHEIAAGRADLMITDSAEAQWQAKQNPELCAVQPQKPFTFSQKAYLLPLGDTAFQHYVNQWLNLTRHDGTYARIAKPWLG</sequence>
<evidence type="ECO:0000259" key="6">
    <source>
        <dbReference type="SMART" id="SM00062"/>
    </source>
</evidence>
<evidence type="ECO:0000313" key="8">
    <source>
        <dbReference type="Proteomes" id="UP001374803"/>
    </source>
</evidence>
<feature type="chain" id="PRO_5045585397" evidence="5">
    <location>
        <begin position="22"/>
        <end position="267"/>
    </location>
</feature>